<keyword evidence="1" id="KW-0732">Signal</keyword>
<accession>A0A0F5LWJ5</accession>
<keyword evidence="4" id="KW-1185">Reference proteome</keyword>
<dbReference type="OrthoDB" id="7199813at2"/>
<dbReference type="Proteomes" id="UP000184533">
    <property type="component" value="Unassembled WGS sequence"/>
</dbReference>
<evidence type="ECO:0000313" key="5">
    <source>
        <dbReference type="Proteomes" id="UP000184533"/>
    </source>
</evidence>
<dbReference type="PATRIC" id="fig|1121477.3.peg.1241"/>
<protein>
    <submittedName>
        <fullName evidence="2">Uncharacterized protein</fullName>
    </submittedName>
</protein>
<dbReference type="EMBL" id="FQVC01000003">
    <property type="protein sequence ID" value="SHE84634.1"/>
    <property type="molecule type" value="Genomic_DNA"/>
</dbReference>
<evidence type="ECO:0000256" key="1">
    <source>
        <dbReference type="SAM" id="SignalP"/>
    </source>
</evidence>
<dbReference type="RefSeq" id="WP_046133509.1">
    <property type="nucleotide sequence ID" value="NZ_FQVC01000003.1"/>
</dbReference>
<dbReference type="Proteomes" id="UP000033608">
    <property type="component" value="Unassembled WGS sequence"/>
</dbReference>
<dbReference type="EMBL" id="LAJF01000022">
    <property type="protein sequence ID" value="KKB86703.1"/>
    <property type="molecule type" value="Genomic_DNA"/>
</dbReference>
<reference evidence="2 4" key="1">
    <citation type="submission" date="2015-03" db="EMBL/GenBank/DDBJ databases">
        <authorList>
            <person name="Hassan Y.I."/>
            <person name="Lepp D."/>
            <person name="Zhou T."/>
        </authorList>
    </citation>
    <scope>NUCLEOTIDE SEQUENCE [LARGE SCALE GENOMIC DNA]</scope>
    <source>
        <strain evidence="2 4">DSM 17137</strain>
    </source>
</reference>
<organism evidence="2 4">
    <name type="scientific">Devosia limi DSM 17137</name>
    <dbReference type="NCBI Taxonomy" id="1121477"/>
    <lineage>
        <taxon>Bacteria</taxon>
        <taxon>Pseudomonadati</taxon>
        <taxon>Pseudomonadota</taxon>
        <taxon>Alphaproteobacteria</taxon>
        <taxon>Hyphomicrobiales</taxon>
        <taxon>Devosiaceae</taxon>
        <taxon>Devosia</taxon>
    </lineage>
</organism>
<reference evidence="3 5" key="2">
    <citation type="submission" date="2016-11" db="EMBL/GenBank/DDBJ databases">
        <authorList>
            <person name="Jaros S."/>
            <person name="Januszkiewicz K."/>
            <person name="Wedrychowicz H."/>
        </authorList>
    </citation>
    <scope>NUCLEOTIDE SEQUENCE [LARGE SCALE GENOMIC DNA]</scope>
    <source>
        <strain evidence="3 5">DSM 17137</strain>
    </source>
</reference>
<dbReference type="AlphaFoldDB" id="A0A0F5LWJ5"/>
<proteinExistence type="predicted"/>
<name>A0A0F5LWJ5_9HYPH</name>
<dbReference type="STRING" id="1121477.SAMN02745223_01206"/>
<feature type="signal peptide" evidence="1">
    <location>
        <begin position="1"/>
        <end position="20"/>
    </location>
</feature>
<evidence type="ECO:0000313" key="4">
    <source>
        <dbReference type="Proteomes" id="UP000033608"/>
    </source>
</evidence>
<evidence type="ECO:0000313" key="2">
    <source>
        <dbReference type="EMBL" id="KKB86703.1"/>
    </source>
</evidence>
<sequence length="218" mass="23048">MKLPLLVVATSLLLAGGPSAAAPLKLAEIATTCLASPLTDCTVQTAGFINADYADLPSRLAWQTQAGISATDGSVGGFVLFQNIDGEWTVLDSAFDAAVFLLPRQANWGLLHIPGYTAGTGSFNADRLYQQGETGWTAIDLDSWQSAIGPLLPKGLEIWKGVAYDFTSFYDDLNAHTALWASDDANCCPTGGDAVIHFVIEDGALVATKLDYTASRTE</sequence>
<feature type="chain" id="PRO_5015038443" evidence="1">
    <location>
        <begin position="21"/>
        <end position="218"/>
    </location>
</feature>
<gene>
    <name evidence="3" type="ORF">SAMN02745223_01206</name>
    <name evidence="2" type="ORF">VW29_01000</name>
</gene>
<evidence type="ECO:0000313" key="3">
    <source>
        <dbReference type="EMBL" id="SHE84634.1"/>
    </source>
</evidence>